<feature type="domain" description="C-glycoside deglycosidase beta subunit" evidence="5">
    <location>
        <begin position="2"/>
        <end position="114"/>
    </location>
</feature>
<keyword evidence="1" id="KW-0456">Lyase</keyword>
<dbReference type="OrthoDB" id="1956341at2"/>
<evidence type="ECO:0000313" key="7">
    <source>
        <dbReference type="Proteomes" id="UP000051783"/>
    </source>
</evidence>
<dbReference type="InterPro" id="IPR045959">
    <property type="entry name" value="CGDB"/>
</dbReference>
<dbReference type="Pfam" id="PF19906">
    <property type="entry name" value="CGDB"/>
    <property type="match status" value="1"/>
</dbReference>
<comment type="caution">
    <text evidence="6">The sequence shown here is derived from an EMBL/GenBank/DDBJ whole genome shotgun (WGS) entry which is preliminary data.</text>
</comment>
<dbReference type="AlphaFoldDB" id="A0A0R2MCY7"/>
<keyword evidence="7" id="KW-1185">Reference proteome</keyword>
<keyword evidence="2" id="KW-0119">Carbohydrate metabolism</keyword>
<organism evidence="6 7">
    <name type="scientific">Lactiplantibacillus xiangfangensis</name>
    <dbReference type="NCBI Taxonomy" id="942150"/>
    <lineage>
        <taxon>Bacteria</taxon>
        <taxon>Bacillati</taxon>
        <taxon>Bacillota</taxon>
        <taxon>Bacilli</taxon>
        <taxon>Lactobacillales</taxon>
        <taxon>Lactobacillaceae</taxon>
        <taxon>Lactiplantibacillus</taxon>
    </lineage>
</organism>
<evidence type="ECO:0000259" key="5">
    <source>
        <dbReference type="Pfam" id="PF19906"/>
    </source>
</evidence>
<dbReference type="PATRIC" id="fig|942150.3.peg.2509"/>
<dbReference type="STRING" id="942150.IV64_GL002402"/>
<proteinExistence type="inferred from homology"/>
<dbReference type="Proteomes" id="UP000051783">
    <property type="component" value="Unassembled WGS sequence"/>
</dbReference>
<sequence length="139" mass="15840">MLEKDLIQARGFKNTVSEDGTVTGFQVRVRLVYYRGIWLSQIRPGSVFVDGEEYKPDQIKWKFGNKVYSVDELSQTGDIMWNLLEPATLFVVKPGGLSMGYHDVKVDYLFSSSYMPPVIDTLISETTTGDHKRKLLLVE</sequence>
<dbReference type="GO" id="GO:0016829">
    <property type="term" value="F:lyase activity"/>
    <property type="evidence" value="ECO:0007669"/>
    <property type="project" value="UniProtKB-KW"/>
</dbReference>
<reference evidence="6 7" key="1">
    <citation type="journal article" date="2015" name="Genome Announc.">
        <title>Expanding the biotechnology potential of lactobacilli through comparative genomics of 213 strains and associated genera.</title>
        <authorList>
            <person name="Sun Z."/>
            <person name="Harris H.M."/>
            <person name="McCann A."/>
            <person name="Guo C."/>
            <person name="Argimon S."/>
            <person name="Zhang W."/>
            <person name="Yang X."/>
            <person name="Jeffery I.B."/>
            <person name="Cooney J.C."/>
            <person name="Kagawa T.F."/>
            <person name="Liu W."/>
            <person name="Song Y."/>
            <person name="Salvetti E."/>
            <person name="Wrobel A."/>
            <person name="Rasinkangas P."/>
            <person name="Parkhill J."/>
            <person name="Rea M.C."/>
            <person name="O'Sullivan O."/>
            <person name="Ritari J."/>
            <person name="Douillard F.P."/>
            <person name="Paul Ross R."/>
            <person name="Yang R."/>
            <person name="Briner A.E."/>
            <person name="Felis G.E."/>
            <person name="de Vos W.M."/>
            <person name="Barrangou R."/>
            <person name="Klaenhammer T.R."/>
            <person name="Caufield P.W."/>
            <person name="Cui Y."/>
            <person name="Zhang H."/>
            <person name="O'Toole P.W."/>
        </authorList>
    </citation>
    <scope>NUCLEOTIDE SEQUENCE [LARGE SCALE GENOMIC DNA]</scope>
    <source>
        <strain evidence="6 7">LMG 26013</strain>
    </source>
</reference>
<dbReference type="EMBL" id="JQCL01000055">
    <property type="protein sequence ID" value="KRO11573.1"/>
    <property type="molecule type" value="Genomic_DNA"/>
</dbReference>
<dbReference type="RefSeq" id="WP_057706122.1">
    <property type="nucleotide sequence ID" value="NZ_JQCL01000055.1"/>
</dbReference>
<evidence type="ECO:0000256" key="4">
    <source>
        <dbReference type="ARBA" id="ARBA00047208"/>
    </source>
</evidence>
<evidence type="ECO:0000256" key="2">
    <source>
        <dbReference type="ARBA" id="ARBA00023277"/>
    </source>
</evidence>
<accession>A0A0R2MCY7</accession>
<protein>
    <recommendedName>
        <fullName evidence="4">C-deglycosylation enzyme beta subunit</fullName>
    </recommendedName>
</protein>
<evidence type="ECO:0000256" key="3">
    <source>
        <dbReference type="ARBA" id="ARBA00046336"/>
    </source>
</evidence>
<evidence type="ECO:0000256" key="1">
    <source>
        <dbReference type="ARBA" id="ARBA00023239"/>
    </source>
</evidence>
<name>A0A0R2MCY7_9LACO</name>
<evidence type="ECO:0000313" key="6">
    <source>
        <dbReference type="EMBL" id="KRO11573.1"/>
    </source>
</evidence>
<gene>
    <name evidence="6" type="ORF">IV64_GL002402</name>
</gene>
<comment type="similarity">
    <text evidence="3">Belongs to the C-glycoside deglycosidase beta subunit family.</text>
</comment>